<keyword evidence="2" id="KW-1185">Reference proteome</keyword>
<name>A0ABY5FAB9_9ACTN</name>
<accession>A0ABY5FAB9</accession>
<organism evidence="1 2">
    <name type="scientific">Streptomyces cavourensis</name>
    <dbReference type="NCBI Taxonomy" id="67258"/>
    <lineage>
        <taxon>Bacteria</taxon>
        <taxon>Bacillati</taxon>
        <taxon>Actinomycetota</taxon>
        <taxon>Actinomycetes</taxon>
        <taxon>Kitasatosporales</taxon>
        <taxon>Streptomycetaceae</taxon>
        <taxon>Streptomyces</taxon>
    </lineage>
</organism>
<evidence type="ECO:0000313" key="2">
    <source>
        <dbReference type="Proteomes" id="UP001058236"/>
    </source>
</evidence>
<evidence type="ECO:0008006" key="3">
    <source>
        <dbReference type="Google" id="ProtNLM"/>
    </source>
</evidence>
<sequence length="315" mass="33955">MSQTDDMDIAASSALSIPDLAAHLMRTAPTQELQPPVTLAIRPAPPRARSGTERLRQAIDAVSESLGPPTLYGGSTVGPTIRWRTPSHTVILDSPDVAEGGLQLSVRRTEALELSEADRFRHARGLDTADLPFLWQWQPIPTAPPPPSVPVARDWASLRASLEALLRAWCEQLEAQLGQDDAGFDIVVDAEGRPRRLVVLVSPADSLTVLVDDRDGADSDDHRAEMTGRGWQDFIPVHRWWGAYFERTSEGAAAAAELVGTELRARGARGPHDLRLADVGAGEGHGLLALPALGIAPALPRWERCGTSGWATPRA</sequence>
<proteinExistence type="predicted"/>
<dbReference type="Proteomes" id="UP001058236">
    <property type="component" value="Chromosome"/>
</dbReference>
<dbReference type="RefSeq" id="WP_143675065.1">
    <property type="nucleotide sequence ID" value="NZ_CP101397.1"/>
</dbReference>
<gene>
    <name evidence="1" type="ORF">NLU04_20150</name>
</gene>
<dbReference type="EMBL" id="CP101397">
    <property type="protein sequence ID" value="UTR80623.1"/>
    <property type="molecule type" value="Genomic_DNA"/>
</dbReference>
<protein>
    <recommendedName>
        <fullName evidence="3">Type III secretion system (T3SS) SseB-like protein</fullName>
    </recommendedName>
</protein>
<reference evidence="1" key="1">
    <citation type="submission" date="2022-07" db="EMBL/GenBank/DDBJ databases">
        <title>Genomic of Streptomyces cavourensis F2.</title>
        <authorList>
            <person name="Hu S."/>
            <person name="Liang W."/>
        </authorList>
    </citation>
    <scope>NUCLEOTIDE SEQUENCE</scope>
    <source>
        <strain evidence="1">F2</strain>
    </source>
</reference>
<evidence type="ECO:0000313" key="1">
    <source>
        <dbReference type="EMBL" id="UTR80623.1"/>
    </source>
</evidence>